<evidence type="ECO:0000313" key="12">
    <source>
        <dbReference type="Proteomes" id="UP000035681"/>
    </source>
</evidence>
<evidence type="ECO:0000256" key="9">
    <source>
        <dbReference type="PROSITE-ProRule" id="PRU00492"/>
    </source>
</evidence>
<dbReference type="SUPFAM" id="SSF48168">
    <property type="entry name" value="R1 subunit of ribonucleotide reductase, N-terminal domain"/>
    <property type="match status" value="1"/>
</dbReference>
<dbReference type="PANTHER" id="PTHR11573:SF6">
    <property type="entry name" value="RIBONUCLEOSIDE-DIPHOSPHATE REDUCTASE LARGE SUBUNIT"/>
    <property type="match status" value="1"/>
</dbReference>
<evidence type="ECO:0000256" key="1">
    <source>
        <dbReference type="ARBA" id="ARBA00010406"/>
    </source>
</evidence>
<evidence type="ECO:0000256" key="10">
    <source>
        <dbReference type="RuleBase" id="RU003410"/>
    </source>
</evidence>
<protein>
    <recommendedName>
        <fullName evidence="10">Ribonucleoside-diphosphate reductase</fullName>
        <ecNumber evidence="10">1.17.4.1</ecNumber>
    </recommendedName>
</protein>
<evidence type="ECO:0000256" key="8">
    <source>
        <dbReference type="ARBA" id="ARBA00024942"/>
    </source>
</evidence>
<dbReference type="GO" id="GO:0005971">
    <property type="term" value="C:ribonucleoside-diphosphate reductase complex"/>
    <property type="evidence" value="ECO:0007669"/>
    <property type="project" value="TreeGrafter"/>
</dbReference>
<proteinExistence type="inferred from homology"/>
<dbReference type="GO" id="GO:0005524">
    <property type="term" value="F:ATP binding"/>
    <property type="evidence" value="ECO:0007669"/>
    <property type="project" value="UniProtKB-UniRule"/>
</dbReference>
<sequence>MLSSNSLFVINRKGEREEVHFDRIVERINELCYNLNMDFINPVTNCILNNIYHTNLFQELLAQQVINGFYKGITTIELDNLTAEVAANKIVEHPDYGVLASRIVVTNLHKETKDTFSEAMEDLYNYKNSVTGKHSPLITKEAHEIIQKNSKQLDSTIDCEKDFNFTYFGFKTLERSYLLKIDGKIVERPQYMLMRVAIGIHGEDIPSAIQTYEYMSKKWFIHASPTLFNAATPIGQLSSCFLLTMAEDSIEGIYDTLKQCAIISKSAGGIGLCISGIRATGTLIAGTNGPSNGLVPMLRVYNATARYVDQGGNKRPGSFAIYLEPWHADVIEFLELRKSTGPEERRARDLFYGLWIPDLFMKRVEEDLNWSLMCPHECPGLDKCYGDEFEKLYSQYEDEKRYKKQVRARLVWEKICESQIETGFPYMVYKDHCNRKSNQKNLGVIRCSNLCTEIIQYCSPEEVAVCNLASIALNMFVREGKGGPTFDFEELHTVTKVVTKNLNKIIDVNSYPVKEARVSNLKHRPIGIGVQGLADAFLLMKYPFTSPEAKDLNKKIFETIYHGALEASCELAEINGPYETYKDSPASKGILQYDMWNATPSSLWDWSILKQKISKFGLRNSLLVSPMPTASTSQILGNNESIEPYTSNIYTRRVLSGDFQVINSHLLKDLISLKLWNKELLDKIIENDGSIQNIPTIPGHIKELYKTVWEISQKDIIEMAADRGCYIDQSQSLNIYMGSPTYAKCSSMHFYGWKLGLKTGMYYLRTRPAANPVKFSIDKSLNKENYLKLKKEESSKERVENDSYANGVDCLSCSG</sequence>
<dbReference type="EC" id="1.17.4.1" evidence="10"/>
<dbReference type="NCBIfam" id="TIGR02506">
    <property type="entry name" value="NrdE_NrdA"/>
    <property type="match status" value="1"/>
</dbReference>
<name>A0AAF5I1N3_STRER</name>
<comment type="catalytic activity">
    <reaction evidence="10">
        <text>a 2'-deoxyribonucleoside 5'-diphosphate + [thioredoxin]-disulfide + H2O = a ribonucleoside 5'-diphosphate + [thioredoxin]-dithiol</text>
        <dbReference type="Rhea" id="RHEA:23252"/>
        <dbReference type="Rhea" id="RHEA-COMP:10698"/>
        <dbReference type="Rhea" id="RHEA-COMP:10700"/>
        <dbReference type="ChEBI" id="CHEBI:15377"/>
        <dbReference type="ChEBI" id="CHEBI:29950"/>
        <dbReference type="ChEBI" id="CHEBI:50058"/>
        <dbReference type="ChEBI" id="CHEBI:57930"/>
        <dbReference type="ChEBI" id="CHEBI:73316"/>
        <dbReference type="EC" id="1.17.4.1"/>
    </reaction>
</comment>
<dbReference type="InterPro" id="IPR008926">
    <property type="entry name" value="RNR_R1-su_N"/>
</dbReference>
<dbReference type="InterPro" id="IPR005144">
    <property type="entry name" value="ATP-cone_dom"/>
</dbReference>
<reference evidence="13" key="1">
    <citation type="submission" date="2024-02" db="UniProtKB">
        <authorList>
            <consortium name="WormBaseParasite"/>
        </authorList>
    </citation>
    <scope>IDENTIFICATION</scope>
</reference>
<dbReference type="GO" id="GO:0009263">
    <property type="term" value="P:deoxyribonucleotide biosynthetic process"/>
    <property type="evidence" value="ECO:0007669"/>
    <property type="project" value="UniProtKB-KW"/>
</dbReference>
<dbReference type="Gene3D" id="3.20.70.20">
    <property type="match status" value="1"/>
</dbReference>
<evidence type="ECO:0000256" key="3">
    <source>
        <dbReference type="ARBA" id="ARBA00022533"/>
    </source>
</evidence>
<evidence type="ECO:0000256" key="4">
    <source>
        <dbReference type="ARBA" id="ARBA00022741"/>
    </source>
</evidence>
<accession>A0AAF5I1N3</accession>
<comment type="function">
    <text evidence="8 10">Provides the precursors necessary for DNA synthesis. Catalyzes the biosynthesis of deoxyribonucleotides from the corresponding ribonucleotides.</text>
</comment>
<dbReference type="SUPFAM" id="SSF51998">
    <property type="entry name" value="PFL-like glycyl radical enzymes"/>
    <property type="match status" value="1"/>
</dbReference>
<evidence type="ECO:0000256" key="2">
    <source>
        <dbReference type="ARBA" id="ARBA00011771"/>
    </source>
</evidence>
<keyword evidence="5 9" id="KW-0067">ATP-binding</keyword>
<evidence type="ECO:0000256" key="6">
    <source>
        <dbReference type="ARBA" id="ARBA00023002"/>
    </source>
</evidence>
<dbReference type="GO" id="GO:0004748">
    <property type="term" value="F:ribonucleoside-diphosphate reductase activity, thioredoxin disulfide as acceptor"/>
    <property type="evidence" value="ECO:0007669"/>
    <property type="project" value="UniProtKB-EC"/>
</dbReference>
<keyword evidence="6 10" id="KW-0560">Oxidoreductase</keyword>
<dbReference type="PROSITE" id="PS00089">
    <property type="entry name" value="RIBORED_LARGE"/>
    <property type="match status" value="1"/>
</dbReference>
<dbReference type="Pfam" id="PF03477">
    <property type="entry name" value="ATP-cone"/>
    <property type="match status" value="1"/>
</dbReference>
<dbReference type="WBParaSite" id="TCONS_00010026.p1">
    <property type="protein sequence ID" value="TCONS_00010026.p1"/>
    <property type="gene ID" value="XLOC_007721"/>
</dbReference>
<dbReference type="InterPro" id="IPR013346">
    <property type="entry name" value="NrdE_NrdA_C"/>
</dbReference>
<dbReference type="CDD" id="cd01679">
    <property type="entry name" value="RNR_I"/>
    <property type="match status" value="1"/>
</dbReference>
<dbReference type="PRINTS" id="PR01183">
    <property type="entry name" value="RIBORDTASEM1"/>
</dbReference>
<keyword evidence="4 9" id="KW-0547">Nucleotide-binding</keyword>
<dbReference type="Pfam" id="PF02867">
    <property type="entry name" value="Ribonuc_red_lgC"/>
    <property type="match status" value="1"/>
</dbReference>
<dbReference type="InterPro" id="IPR013509">
    <property type="entry name" value="RNR_lsu_N"/>
</dbReference>
<dbReference type="PANTHER" id="PTHR11573">
    <property type="entry name" value="RIBONUCLEOSIDE-DIPHOSPHATE REDUCTASE LARGE CHAIN"/>
    <property type="match status" value="1"/>
</dbReference>
<dbReference type="FunFam" id="3.20.70.20:FF:000010">
    <property type="entry name" value="Ribonucleoside-diphosphate reductase"/>
    <property type="match status" value="1"/>
</dbReference>
<organism evidence="12 13">
    <name type="scientific">Strongyloides stercoralis</name>
    <name type="common">Threadworm</name>
    <dbReference type="NCBI Taxonomy" id="6248"/>
    <lineage>
        <taxon>Eukaryota</taxon>
        <taxon>Metazoa</taxon>
        <taxon>Ecdysozoa</taxon>
        <taxon>Nematoda</taxon>
        <taxon>Chromadorea</taxon>
        <taxon>Rhabditida</taxon>
        <taxon>Tylenchina</taxon>
        <taxon>Panagrolaimomorpha</taxon>
        <taxon>Strongyloidoidea</taxon>
        <taxon>Strongyloididae</taxon>
        <taxon>Strongyloides</taxon>
    </lineage>
</organism>
<evidence type="ECO:0000313" key="13">
    <source>
        <dbReference type="WBParaSite" id="TCONS_00010026.p1"/>
    </source>
</evidence>
<dbReference type="InterPro" id="IPR000788">
    <property type="entry name" value="RNR_lg_C"/>
</dbReference>
<evidence type="ECO:0000256" key="5">
    <source>
        <dbReference type="ARBA" id="ARBA00022840"/>
    </source>
</evidence>
<keyword evidence="7 10" id="KW-0215">Deoxyribonucleotide synthesis</keyword>
<comment type="similarity">
    <text evidence="1 10">Belongs to the ribonucleoside diphosphate reductase large chain family.</text>
</comment>
<dbReference type="Pfam" id="PF00317">
    <property type="entry name" value="Ribonuc_red_lgN"/>
    <property type="match status" value="1"/>
</dbReference>
<comment type="subunit">
    <text evidence="2">Heterodimer of a large and a small subunit.</text>
</comment>
<feature type="domain" description="ATP-cone" evidence="11">
    <location>
        <begin position="7"/>
        <end position="114"/>
    </location>
</feature>
<keyword evidence="3" id="KW-0021">Allosteric enzyme</keyword>
<dbReference type="PROSITE" id="PS51161">
    <property type="entry name" value="ATP_CONE"/>
    <property type="match status" value="1"/>
</dbReference>
<evidence type="ECO:0000259" key="11">
    <source>
        <dbReference type="PROSITE" id="PS51161"/>
    </source>
</evidence>
<evidence type="ECO:0000256" key="7">
    <source>
        <dbReference type="ARBA" id="ARBA00023116"/>
    </source>
</evidence>
<dbReference type="InterPro" id="IPR039718">
    <property type="entry name" value="Rrm1"/>
</dbReference>
<dbReference type="Proteomes" id="UP000035681">
    <property type="component" value="Unplaced"/>
</dbReference>
<dbReference type="AlphaFoldDB" id="A0AAF5I1N3"/>
<keyword evidence="12" id="KW-1185">Reference proteome</keyword>